<proteinExistence type="predicted"/>
<reference evidence="1 2" key="1">
    <citation type="submission" date="2017-03" db="EMBL/GenBank/DDBJ databases">
        <title>Paenibacillus larvae genome sequencing.</title>
        <authorList>
            <person name="Dingman D.W."/>
        </authorList>
    </citation>
    <scope>NUCLEOTIDE SEQUENCE [LARGE SCALE GENOMIC DNA]</scope>
    <source>
        <strain evidence="1 2">SAG 10367</strain>
    </source>
</reference>
<evidence type="ECO:0000313" key="2">
    <source>
        <dbReference type="Proteomes" id="UP000192727"/>
    </source>
</evidence>
<evidence type="ECO:0008006" key="3">
    <source>
        <dbReference type="Google" id="ProtNLM"/>
    </source>
</evidence>
<dbReference type="RefSeq" id="WP_083041178.1">
    <property type="nucleotide sequence ID" value="NZ_CP020557.1"/>
</dbReference>
<sequence length="92" mass="9964">MIYANVLSDAVIKSGWTYSKIIEKCRVKGVCFSRSYLSKICTGVLPPPSDEINKALAEVLSPVSGLTYQKLALAKYKEIIPADVLEAIASGQ</sequence>
<evidence type="ECO:0000313" key="1">
    <source>
        <dbReference type="EMBL" id="ARF69658.1"/>
    </source>
</evidence>
<organism evidence="1 2">
    <name type="scientific">Paenibacillus larvae subsp. pulvifaciens</name>
    <dbReference type="NCBI Taxonomy" id="1477"/>
    <lineage>
        <taxon>Bacteria</taxon>
        <taxon>Bacillati</taxon>
        <taxon>Bacillota</taxon>
        <taxon>Bacilli</taxon>
        <taxon>Bacillales</taxon>
        <taxon>Paenibacillaceae</taxon>
        <taxon>Paenibacillus</taxon>
    </lineage>
</organism>
<dbReference type="Proteomes" id="UP000192727">
    <property type="component" value="Chromosome"/>
</dbReference>
<dbReference type="EMBL" id="CP020557">
    <property type="protein sequence ID" value="ARF69658.1"/>
    <property type="molecule type" value="Genomic_DNA"/>
</dbReference>
<accession>A0A1V0UX73</accession>
<name>A0A1V0UX73_9BACL</name>
<protein>
    <recommendedName>
        <fullName evidence="3">HTH cro/C1-type domain-containing protein</fullName>
    </recommendedName>
</protein>
<dbReference type="AlphaFoldDB" id="A0A1V0UX73"/>
<gene>
    <name evidence="1" type="ORF">B7C51_20240</name>
</gene>